<dbReference type="Proteomes" id="UP000029981">
    <property type="component" value="Chromosome 4"/>
</dbReference>
<name>A0A0A0L2P3_CUCSA</name>
<sequence>MGEGVSIKEKRRKGAREHRGGYSLCLFVSPYFHFPLLSQSLISFCKGSANFSTFPFKTLSIRRRPQQIFVFQPFHITRTHTPSPSYHTFSSFLFLFFHCLFLFREKMDYVNYLKSKLYLNPYKQQEDINLEVEEEI</sequence>
<accession>A0A0A0L2P3</accession>
<dbReference type="Gramene" id="KGN55309">
    <property type="protein sequence ID" value="KGN55309"/>
    <property type="gene ID" value="Csa_4G645845"/>
</dbReference>
<feature type="transmembrane region" description="Helical" evidence="1">
    <location>
        <begin position="86"/>
        <end position="103"/>
    </location>
</feature>
<reference evidence="2 3" key="3">
    <citation type="journal article" date="2010" name="BMC Genomics">
        <title>Transcriptome sequencing and comparative analysis of cucumber flowers with different sex types.</title>
        <authorList>
            <person name="Guo S."/>
            <person name="Zheng Y."/>
            <person name="Joung J.G."/>
            <person name="Liu S."/>
            <person name="Zhang Z."/>
            <person name="Crasta O.R."/>
            <person name="Sobral B.W."/>
            <person name="Xu Y."/>
            <person name="Huang S."/>
            <person name="Fei Z."/>
        </authorList>
    </citation>
    <scope>NUCLEOTIDE SEQUENCE [LARGE SCALE GENOMIC DNA]</scope>
    <source>
        <strain evidence="3">cv. 9930</strain>
    </source>
</reference>
<keyword evidence="1" id="KW-1133">Transmembrane helix</keyword>
<reference evidence="2 3" key="2">
    <citation type="journal article" date="2009" name="PLoS ONE">
        <title>An integrated genetic and cytogenetic map of the cucumber genome.</title>
        <authorList>
            <person name="Ren Y."/>
            <person name="Zhang Z."/>
            <person name="Liu J."/>
            <person name="Staub J.E."/>
            <person name="Han Y."/>
            <person name="Cheng Z."/>
            <person name="Li X."/>
            <person name="Lu J."/>
            <person name="Miao H."/>
            <person name="Kang H."/>
            <person name="Xie B."/>
            <person name="Gu X."/>
            <person name="Wang X."/>
            <person name="Du Y."/>
            <person name="Jin W."/>
            <person name="Huang S."/>
        </authorList>
    </citation>
    <scope>NUCLEOTIDE SEQUENCE [LARGE SCALE GENOMIC DNA]</scope>
    <source>
        <strain evidence="3">cv. 9930</strain>
    </source>
</reference>
<organism evidence="2 3">
    <name type="scientific">Cucumis sativus</name>
    <name type="common">Cucumber</name>
    <dbReference type="NCBI Taxonomy" id="3659"/>
    <lineage>
        <taxon>Eukaryota</taxon>
        <taxon>Viridiplantae</taxon>
        <taxon>Streptophyta</taxon>
        <taxon>Embryophyta</taxon>
        <taxon>Tracheophyta</taxon>
        <taxon>Spermatophyta</taxon>
        <taxon>Magnoliopsida</taxon>
        <taxon>eudicotyledons</taxon>
        <taxon>Gunneridae</taxon>
        <taxon>Pentapetalae</taxon>
        <taxon>rosids</taxon>
        <taxon>fabids</taxon>
        <taxon>Cucurbitales</taxon>
        <taxon>Cucurbitaceae</taxon>
        <taxon>Benincaseae</taxon>
        <taxon>Cucumis</taxon>
    </lineage>
</organism>
<feature type="transmembrane region" description="Helical" evidence="1">
    <location>
        <begin position="21"/>
        <end position="42"/>
    </location>
</feature>
<reference evidence="2 3" key="4">
    <citation type="journal article" date="2011" name="BMC Genomics">
        <title>RNA-Seq improves annotation of protein-coding genes in the cucumber genome.</title>
        <authorList>
            <person name="Li Z."/>
            <person name="Zhang Z."/>
            <person name="Yan P."/>
            <person name="Huang S."/>
            <person name="Fei Z."/>
            <person name="Lin K."/>
        </authorList>
    </citation>
    <scope>NUCLEOTIDE SEQUENCE [LARGE SCALE GENOMIC DNA]</scope>
    <source>
        <strain evidence="3">cv. 9930</strain>
    </source>
</reference>
<proteinExistence type="predicted"/>
<reference evidence="2 3" key="1">
    <citation type="journal article" date="2009" name="Nat. Genet.">
        <title>The genome of the cucumber, Cucumis sativus L.</title>
        <authorList>
            <person name="Huang S."/>
            <person name="Li R."/>
            <person name="Zhang Z."/>
            <person name="Li L."/>
            <person name="Gu X."/>
            <person name="Fan W."/>
            <person name="Lucas W.J."/>
            <person name="Wang X."/>
            <person name="Xie B."/>
            <person name="Ni P."/>
            <person name="Ren Y."/>
            <person name="Zhu H."/>
            <person name="Li J."/>
            <person name="Lin K."/>
            <person name="Jin W."/>
            <person name="Fei Z."/>
            <person name="Li G."/>
            <person name="Staub J."/>
            <person name="Kilian A."/>
            <person name="van der Vossen E.A."/>
            <person name="Wu Y."/>
            <person name="Guo J."/>
            <person name="He J."/>
            <person name="Jia Z."/>
            <person name="Ren Y."/>
            <person name="Tian G."/>
            <person name="Lu Y."/>
            <person name="Ruan J."/>
            <person name="Qian W."/>
            <person name="Wang M."/>
            <person name="Huang Q."/>
            <person name="Li B."/>
            <person name="Xuan Z."/>
            <person name="Cao J."/>
            <person name="Asan"/>
            <person name="Wu Z."/>
            <person name="Zhang J."/>
            <person name="Cai Q."/>
            <person name="Bai Y."/>
            <person name="Zhao B."/>
            <person name="Han Y."/>
            <person name="Li Y."/>
            <person name="Li X."/>
            <person name="Wang S."/>
            <person name="Shi Q."/>
            <person name="Liu S."/>
            <person name="Cho W.K."/>
            <person name="Kim J.Y."/>
            <person name="Xu Y."/>
            <person name="Heller-Uszynska K."/>
            <person name="Miao H."/>
            <person name="Cheng Z."/>
            <person name="Zhang S."/>
            <person name="Wu J."/>
            <person name="Yang Y."/>
            <person name="Kang H."/>
            <person name="Li M."/>
            <person name="Liang H."/>
            <person name="Ren X."/>
            <person name="Shi Z."/>
            <person name="Wen M."/>
            <person name="Jian M."/>
            <person name="Yang H."/>
            <person name="Zhang G."/>
            <person name="Yang Z."/>
            <person name="Chen R."/>
            <person name="Liu S."/>
            <person name="Li J."/>
            <person name="Ma L."/>
            <person name="Liu H."/>
            <person name="Zhou Y."/>
            <person name="Zhao J."/>
            <person name="Fang X."/>
            <person name="Li G."/>
            <person name="Fang L."/>
            <person name="Li Y."/>
            <person name="Liu D."/>
            <person name="Zheng H."/>
            <person name="Zhang Y."/>
            <person name="Qin N."/>
            <person name="Li Z."/>
            <person name="Yang G."/>
            <person name="Yang S."/>
            <person name="Bolund L."/>
            <person name="Kristiansen K."/>
            <person name="Zheng H."/>
            <person name="Li S."/>
            <person name="Zhang X."/>
            <person name="Yang H."/>
            <person name="Wang J."/>
            <person name="Sun R."/>
            <person name="Zhang B."/>
            <person name="Jiang S."/>
            <person name="Wang J."/>
            <person name="Du Y."/>
            <person name="Li S."/>
        </authorList>
    </citation>
    <scope>NUCLEOTIDE SEQUENCE [LARGE SCALE GENOMIC DNA]</scope>
    <source>
        <strain evidence="3">cv. 9930</strain>
    </source>
</reference>
<evidence type="ECO:0000313" key="2">
    <source>
        <dbReference type="EMBL" id="KGN55309.1"/>
    </source>
</evidence>
<evidence type="ECO:0000313" key="3">
    <source>
        <dbReference type="Proteomes" id="UP000029981"/>
    </source>
</evidence>
<gene>
    <name evidence="2" type="ORF">Csa_4G645845</name>
</gene>
<dbReference type="EMBL" id="CM002925">
    <property type="protein sequence ID" value="KGN55309.1"/>
    <property type="molecule type" value="Genomic_DNA"/>
</dbReference>
<keyword evidence="1" id="KW-0472">Membrane</keyword>
<dbReference type="AlphaFoldDB" id="A0A0A0L2P3"/>
<keyword evidence="3" id="KW-1185">Reference proteome</keyword>
<evidence type="ECO:0000256" key="1">
    <source>
        <dbReference type="SAM" id="Phobius"/>
    </source>
</evidence>
<protein>
    <submittedName>
        <fullName evidence="2">Uncharacterized protein</fullName>
    </submittedName>
</protein>
<keyword evidence="1" id="KW-0812">Transmembrane</keyword>